<feature type="compositionally biased region" description="Basic and acidic residues" evidence="1">
    <location>
        <begin position="479"/>
        <end position="491"/>
    </location>
</feature>
<dbReference type="STRING" id="121224.E0VYK2"/>
<dbReference type="VEuPathDB" id="VectorBase:PHUM515210"/>
<feature type="compositionally biased region" description="Polar residues" evidence="1">
    <location>
        <begin position="493"/>
        <end position="507"/>
    </location>
</feature>
<feature type="region of interest" description="Disordered" evidence="1">
    <location>
        <begin position="904"/>
        <end position="1006"/>
    </location>
</feature>
<feature type="compositionally biased region" description="Acidic residues" evidence="1">
    <location>
        <begin position="656"/>
        <end position="667"/>
    </location>
</feature>
<feature type="compositionally biased region" description="Basic and acidic residues" evidence="1">
    <location>
        <begin position="721"/>
        <end position="749"/>
    </location>
</feature>
<feature type="region of interest" description="Disordered" evidence="1">
    <location>
        <begin position="156"/>
        <end position="190"/>
    </location>
</feature>
<dbReference type="EMBL" id="AAZO01006268">
    <property type="status" value="NOT_ANNOTATED_CDS"/>
    <property type="molecule type" value="Genomic_DNA"/>
</dbReference>
<dbReference type="InParanoid" id="E0VYK2"/>
<organism>
    <name type="scientific">Pediculus humanus subsp. corporis</name>
    <name type="common">Body louse</name>
    <dbReference type="NCBI Taxonomy" id="121224"/>
    <lineage>
        <taxon>Eukaryota</taxon>
        <taxon>Metazoa</taxon>
        <taxon>Ecdysozoa</taxon>
        <taxon>Arthropoda</taxon>
        <taxon>Hexapoda</taxon>
        <taxon>Insecta</taxon>
        <taxon>Pterygota</taxon>
        <taxon>Neoptera</taxon>
        <taxon>Paraneoptera</taxon>
        <taxon>Psocodea</taxon>
        <taxon>Troctomorpha</taxon>
        <taxon>Phthiraptera</taxon>
        <taxon>Anoplura</taxon>
        <taxon>Pediculidae</taxon>
        <taxon>Pediculus</taxon>
    </lineage>
</organism>
<feature type="region of interest" description="Disordered" evidence="1">
    <location>
        <begin position="254"/>
        <end position="323"/>
    </location>
</feature>
<feature type="compositionally biased region" description="Acidic residues" evidence="1">
    <location>
        <begin position="987"/>
        <end position="998"/>
    </location>
</feature>
<reference evidence="3" key="3">
    <citation type="submission" date="2021-02" db="UniProtKB">
        <authorList>
            <consortium name="EnsemblMetazoa"/>
        </authorList>
    </citation>
    <scope>IDENTIFICATION</scope>
    <source>
        <strain evidence="3">USDA</strain>
    </source>
</reference>
<feature type="compositionally biased region" description="Basic and acidic residues" evidence="1">
    <location>
        <begin position="510"/>
        <end position="581"/>
    </location>
</feature>
<feature type="compositionally biased region" description="Low complexity" evidence="1">
    <location>
        <begin position="171"/>
        <end position="188"/>
    </location>
</feature>
<dbReference type="EnsemblMetazoa" id="PHUM515210-RA">
    <property type="protein sequence ID" value="PHUM515210-PA"/>
    <property type="gene ID" value="PHUM515210"/>
</dbReference>
<accession>E0VYK2</accession>
<feature type="compositionally biased region" description="Basic and acidic residues" evidence="1">
    <location>
        <begin position="828"/>
        <end position="840"/>
    </location>
</feature>
<feature type="compositionally biased region" description="Basic residues" evidence="1">
    <location>
        <begin position="275"/>
        <end position="286"/>
    </location>
</feature>
<dbReference type="KEGG" id="phu:Phum_PHUM515210"/>
<dbReference type="AlphaFoldDB" id="E0VYK2"/>
<name>E0VYK2_PEDHC</name>
<reference evidence="2" key="1">
    <citation type="submission" date="2007-04" db="EMBL/GenBank/DDBJ databases">
        <title>Annotation of Pediculus humanus corporis strain USDA.</title>
        <authorList>
            <person name="Kirkness E."/>
            <person name="Hannick L."/>
            <person name="Hass B."/>
            <person name="Bruggner R."/>
            <person name="Lawson D."/>
            <person name="Bidwell S."/>
            <person name="Joardar V."/>
            <person name="Caler E."/>
            <person name="Walenz B."/>
            <person name="Inman J."/>
            <person name="Schobel S."/>
            <person name="Galinsky K."/>
            <person name="Amedeo P."/>
            <person name="Strausberg R."/>
        </authorList>
    </citation>
    <scope>NUCLEOTIDE SEQUENCE</scope>
    <source>
        <strain evidence="2">USDA</strain>
    </source>
</reference>
<evidence type="ECO:0000256" key="1">
    <source>
        <dbReference type="SAM" id="MobiDB-lite"/>
    </source>
</evidence>
<feature type="region of interest" description="Disordered" evidence="1">
    <location>
        <begin position="420"/>
        <end position="878"/>
    </location>
</feature>
<evidence type="ECO:0000313" key="2">
    <source>
        <dbReference type="EMBL" id="EEB18458.1"/>
    </source>
</evidence>
<evidence type="ECO:0000313" key="3">
    <source>
        <dbReference type="EnsemblMetazoa" id="PHUM515210-PA"/>
    </source>
</evidence>
<feature type="compositionally biased region" description="Basic and acidic residues" evidence="1">
    <location>
        <begin position="301"/>
        <end position="321"/>
    </location>
</feature>
<keyword evidence="4" id="KW-1185">Reference proteome</keyword>
<dbReference type="OMA" id="VCEREDS"/>
<feature type="compositionally biased region" description="Basic residues" evidence="1">
    <location>
        <begin position="686"/>
        <end position="702"/>
    </location>
</feature>
<feature type="compositionally biased region" description="Polar residues" evidence="1">
    <location>
        <begin position="287"/>
        <end position="300"/>
    </location>
</feature>
<feature type="compositionally biased region" description="Polar residues" evidence="1">
    <location>
        <begin position="265"/>
        <end position="274"/>
    </location>
</feature>
<dbReference type="EMBL" id="DS235845">
    <property type="protein sequence ID" value="EEB18458.1"/>
    <property type="molecule type" value="Genomic_DNA"/>
</dbReference>
<dbReference type="HOGENOM" id="CLU_288911_0_0_1"/>
<feature type="region of interest" description="Disordered" evidence="1">
    <location>
        <begin position="1"/>
        <end position="60"/>
    </location>
</feature>
<gene>
    <name evidence="3" type="primary">8233180</name>
    <name evidence="2" type="ORF">Phum_PHUM515210</name>
</gene>
<feature type="compositionally biased region" description="Basic residues" evidence="1">
    <location>
        <begin position="39"/>
        <end position="49"/>
    </location>
</feature>
<dbReference type="Proteomes" id="UP000009046">
    <property type="component" value="Unassembled WGS sequence"/>
</dbReference>
<reference evidence="2" key="2">
    <citation type="submission" date="2007-04" db="EMBL/GenBank/DDBJ databases">
        <title>The genome of the human body louse.</title>
        <authorList>
            <consortium name="The Human Body Louse Genome Consortium"/>
            <person name="Kirkness E."/>
            <person name="Walenz B."/>
            <person name="Hass B."/>
            <person name="Bruggner R."/>
            <person name="Strausberg R."/>
        </authorList>
    </citation>
    <scope>NUCLEOTIDE SEQUENCE</scope>
    <source>
        <strain evidence="2">USDA</strain>
    </source>
</reference>
<proteinExistence type="predicted"/>
<feature type="compositionally biased region" description="Basic and acidic residues" evidence="1">
    <location>
        <begin position="590"/>
        <end position="651"/>
    </location>
</feature>
<feature type="compositionally biased region" description="Basic and acidic residues" evidence="1">
    <location>
        <begin position="445"/>
        <end position="468"/>
    </location>
</feature>
<feature type="compositionally biased region" description="Acidic residues" evidence="1">
    <location>
        <begin position="420"/>
        <end position="430"/>
    </location>
</feature>
<feature type="compositionally biased region" description="Polar residues" evidence="1">
    <location>
        <begin position="867"/>
        <end position="877"/>
    </location>
</feature>
<dbReference type="CTD" id="8233180"/>
<feature type="compositionally biased region" description="Polar residues" evidence="1">
    <location>
        <begin position="934"/>
        <end position="948"/>
    </location>
</feature>
<dbReference type="RefSeq" id="XP_002431196.1">
    <property type="nucleotide sequence ID" value="XM_002431151.1"/>
</dbReference>
<sequence length="1063" mass="119960">MILRSTPKKYACDEGDENEKNDTDGVETTPKSTKDFKRQRNVKTPLKKKTHEEGHHSINVGSQSPIVNVHIHLHSPNGDSSLPSKIQPIIHLHLQDSNNRLKNILSPSQTYKRKIINNCDNDLINVSNDSDLNNKNINLLETQFRNDYRKLRGLSQNTSSVSNENNLICDNSNVSNNNSSTNSSSSSSQINMAADVCEREDSVQKSHKNKIFYSNNLSVGREKKEFFQLKNAVVVLDDVMSDKNLTEKFQINDDSPAKIKHGGMSTKTLRSVSPNRRKTEKGRKFKGNSSTGKKITGKNNLQKEYDSESESSSRHREKNYDDSDVETFCDVMNEKQKGNVNSSPEIKNMNWEKQISRVKKKKKNYKILSGVKGGEGGEGGERGNGSTDLVKLTSVAQNMNFTEILNKFNTLKKRYKILDSDDDKCSDDGSDNDKSNESSDENVNEEPKVENVETFKESAKNDTGKSDNSDEETNSSEDYIEKMFLNDKRPNIDFSSRQKVVKNNDNNCKIIRETSRSDVDGVDEKELINNTSDEKQGNREGKNEKNDVIVSDSEEKRTDGDDISKGDKEESKDVTLERIESESNSDDDSKDEKSESDGKKNDENNTKEKDSDSEKKSGGASEGKLEVMKKKEMSTETIESDRDGEGDKSKQATETIENDSDGSEEEFKDGYKPSESESDAEEPREKKRKIKKKIFTRKKKITSQRIENESDSSSSSSDDDENRKENAIEKKSESESDEEESKKQRTKIDEENEEEKMSEMVVSGDGDSTKEDTNENGQSDADDAEEKPKNGNKKKVTAETTIEDNSRRNDEEEMSKKIKNKNGDGNAESEKSNEKLKKEMIDEEDAVTSKIPTFEKLTGKIDDKNPSPGSKTTTTNLKIGKKNVNANKIVEKYEDEKEKFSREIIIKRKCPSPSPEVTMNHSKGKRGEGEMADQTKTSSPFFQMSSVGRSSESKNKKKKREKRKRRSKENSLFPSSGDKMAGRTCDVDDGDDDDDNNDEYIPLNAPGSTKFSVGLLDKFRPYGKHDATTFKDRMLYGKRVKRFTDAKTLQVYKKKQKAGEAKL</sequence>
<feature type="compositionally biased region" description="Basic and acidic residues" evidence="1">
    <location>
        <begin position="804"/>
        <end position="816"/>
    </location>
</feature>
<feature type="compositionally biased region" description="Basic residues" evidence="1">
    <location>
        <begin position="955"/>
        <end position="967"/>
    </location>
</feature>
<feature type="compositionally biased region" description="Polar residues" evidence="1">
    <location>
        <begin position="156"/>
        <end position="170"/>
    </location>
</feature>
<dbReference type="GeneID" id="8233180"/>
<protein>
    <submittedName>
        <fullName evidence="2 3">Retiin, putative</fullName>
    </submittedName>
</protein>
<feature type="compositionally biased region" description="Basic and acidic residues" evidence="1">
    <location>
        <begin position="668"/>
        <end position="685"/>
    </location>
</feature>
<evidence type="ECO:0000313" key="4">
    <source>
        <dbReference type="Proteomes" id="UP000009046"/>
    </source>
</evidence>